<dbReference type="RefSeq" id="WP_055221838.1">
    <property type="nucleotide sequence ID" value="NZ_CZBI01000009.1"/>
</dbReference>
<sequence>MSAINGKIIERIVYIPANTAFESFSKFLKLKKYSIGESNTTTGHLVFKTSLGGFRYILYNGNYIFSCDIISFDENRTRIKLQGVFSCDAEINLFESLFNSSAKLGEKIIREFANYCEKK</sequence>
<proteinExistence type="predicted"/>
<dbReference type="Proteomes" id="UP000095541">
    <property type="component" value="Unassembled WGS sequence"/>
</dbReference>
<evidence type="ECO:0000313" key="1">
    <source>
        <dbReference type="EMBL" id="CUQ44442.1"/>
    </source>
</evidence>
<dbReference type="EMBL" id="CZBI01000009">
    <property type="protein sequence ID" value="CUQ44442.1"/>
    <property type="molecule type" value="Genomic_DNA"/>
</dbReference>
<dbReference type="AlphaFoldDB" id="A0A174WBT2"/>
<accession>A0A174WBT2</accession>
<gene>
    <name evidence="1" type="ORF">ERS852557_04548</name>
</gene>
<organism evidence="1 2">
    <name type="scientific">Bacteroides thetaiotaomicron</name>
    <dbReference type="NCBI Taxonomy" id="818"/>
    <lineage>
        <taxon>Bacteria</taxon>
        <taxon>Pseudomonadati</taxon>
        <taxon>Bacteroidota</taxon>
        <taxon>Bacteroidia</taxon>
        <taxon>Bacteroidales</taxon>
        <taxon>Bacteroidaceae</taxon>
        <taxon>Bacteroides</taxon>
    </lineage>
</organism>
<protein>
    <submittedName>
        <fullName evidence="1">Uncharacterized protein</fullName>
    </submittedName>
</protein>
<reference evidence="1 2" key="1">
    <citation type="submission" date="2015-09" db="EMBL/GenBank/DDBJ databases">
        <authorList>
            <consortium name="Pathogen Informatics"/>
        </authorList>
    </citation>
    <scope>NUCLEOTIDE SEQUENCE [LARGE SCALE GENOMIC DNA]</scope>
    <source>
        <strain evidence="1 2">2789STDY5834945</strain>
    </source>
</reference>
<evidence type="ECO:0000313" key="2">
    <source>
        <dbReference type="Proteomes" id="UP000095541"/>
    </source>
</evidence>
<name>A0A174WBT2_BACT4</name>